<sequence length="277" mass="30157">MATATVTKTLGTLTLAAAVAGPSSPPSASASEKPATTAADGIKMELSQHAQSVRSSILSLLRLLTQDFFTLLLSAPSRVFFSMHRCSSRFGDASGFASLAGQCGGSWYWDSSNAAAREKTGRDITERRLYDACDRADDLVARLNRLNERIAAAAETRKCERKATMEQMSAKEARELEVRNAREEDVRRMTRGMRVWRGVALGFVALILLLTLLVAAITPYSVAVSALDDGKQLVARSIETGRGCVLETFETTQHKFLQAVAGFRLDAERRLHDLSLA</sequence>
<dbReference type="Proteomes" id="UP001201980">
    <property type="component" value="Unassembled WGS sequence"/>
</dbReference>
<feature type="transmembrane region" description="Helical" evidence="2">
    <location>
        <begin position="195"/>
        <end position="217"/>
    </location>
</feature>
<reference evidence="3" key="1">
    <citation type="submission" date="2022-07" db="EMBL/GenBank/DDBJ databases">
        <title>Draft genome sequence of Zalerion maritima ATCC 34329, a (micro)plastics degrading marine fungus.</title>
        <authorList>
            <person name="Paco A."/>
            <person name="Goncalves M.F.M."/>
            <person name="Rocha-Santos T.A.P."/>
            <person name="Alves A."/>
        </authorList>
    </citation>
    <scope>NUCLEOTIDE SEQUENCE</scope>
    <source>
        <strain evidence="3">ATCC 34329</strain>
    </source>
</reference>
<keyword evidence="2" id="KW-0472">Membrane</keyword>
<protein>
    <submittedName>
        <fullName evidence="3">Uncharacterized protein</fullName>
    </submittedName>
</protein>
<accession>A0AAD5RKG0</accession>
<name>A0AAD5RKG0_9PEZI</name>
<dbReference type="EMBL" id="JAKWBI020000648">
    <property type="protein sequence ID" value="KAJ2893175.1"/>
    <property type="molecule type" value="Genomic_DNA"/>
</dbReference>
<evidence type="ECO:0000256" key="1">
    <source>
        <dbReference type="SAM" id="Coils"/>
    </source>
</evidence>
<comment type="caution">
    <text evidence="3">The sequence shown here is derived from an EMBL/GenBank/DDBJ whole genome shotgun (WGS) entry which is preliminary data.</text>
</comment>
<dbReference type="AlphaFoldDB" id="A0AAD5RKG0"/>
<feature type="coiled-coil region" evidence="1">
    <location>
        <begin position="136"/>
        <end position="163"/>
    </location>
</feature>
<evidence type="ECO:0000256" key="2">
    <source>
        <dbReference type="SAM" id="Phobius"/>
    </source>
</evidence>
<keyword evidence="4" id="KW-1185">Reference proteome</keyword>
<evidence type="ECO:0000313" key="4">
    <source>
        <dbReference type="Proteomes" id="UP001201980"/>
    </source>
</evidence>
<proteinExistence type="predicted"/>
<evidence type="ECO:0000313" key="3">
    <source>
        <dbReference type="EMBL" id="KAJ2893175.1"/>
    </source>
</evidence>
<keyword evidence="2" id="KW-1133">Transmembrane helix</keyword>
<organism evidence="3 4">
    <name type="scientific">Zalerion maritima</name>
    <dbReference type="NCBI Taxonomy" id="339359"/>
    <lineage>
        <taxon>Eukaryota</taxon>
        <taxon>Fungi</taxon>
        <taxon>Dikarya</taxon>
        <taxon>Ascomycota</taxon>
        <taxon>Pezizomycotina</taxon>
        <taxon>Sordariomycetes</taxon>
        <taxon>Lulworthiomycetidae</taxon>
        <taxon>Lulworthiales</taxon>
        <taxon>Lulworthiaceae</taxon>
        <taxon>Zalerion</taxon>
    </lineage>
</organism>
<gene>
    <name evidence="3" type="ORF">MKZ38_008934</name>
</gene>
<keyword evidence="1" id="KW-0175">Coiled coil</keyword>
<keyword evidence="2" id="KW-0812">Transmembrane</keyword>